<accession>A0A4U8Q200</accession>
<evidence type="ECO:0000259" key="5">
    <source>
        <dbReference type="Pfam" id="PF13407"/>
    </source>
</evidence>
<protein>
    <submittedName>
        <fullName evidence="6">D-ribose-binding periplasmic protein</fullName>
    </submittedName>
</protein>
<dbReference type="SUPFAM" id="SSF53822">
    <property type="entry name" value="Periplasmic binding protein-like I"/>
    <property type="match status" value="1"/>
</dbReference>
<dbReference type="Pfam" id="PF13407">
    <property type="entry name" value="Peripla_BP_4"/>
    <property type="match status" value="1"/>
</dbReference>
<dbReference type="AlphaFoldDB" id="A0A4U8Q200"/>
<evidence type="ECO:0000256" key="2">
    <source>
        <dbReference type="ARBA" id="ARBA00007639"/>
    </source>
</evidence>
<dbReference type="EMBL" id="QGQD01000088">
    <property type="protein sequence ID" value="TLC98636.1"/>
    <property type="molecule type" value="Genomic_DNA"/>
</dbReference>
<proteinExistence type="inferred from homology"/>
<sequence precursor="true">MKKTGILFLGVLCMVLLAGCSNRQETVSKNDAYVIGVVTKSRDSEYWMSVCSGMEKAADEEGVSVLIVSPDTETDAVLQKKMIQDLLDKKVDALAVSPIDSYSNADYIKKANEMGIPVFAYDTQIADAEVPYIGIDNEKTGWELGKYMAKQLHNKGKVGIISGDLKQMAHAGRIKGFEEYIQKNTDIQVAFVESGYSNLQMSEREITRLMNENPDISGILATSAVTALGIMEYMKGSPVAIVTVDAQEDAIEAVKNGGIAALASQSGYEIGEETVRYIVNHKKGSDQEDQKILPVEVITNENVEDYQKIKETSS</sequence>
<keyword evidence="7" id="KW-1185">Reference proteome</keyword>
<dbReference type="Gene3D" id="3.40.50.2300">
    <property type="match status" value="2"/>
</dbReference>
<gene>
    <name evidence="6" type="primary">rbsB_14</name>
    <name evidence="6" type="ORF">DSM106044_04548</name>
</gene>
<comment type="subcellular location">
    <subcellularLocation>
        <location evidence="1">Cell envelope</location>
    </subcellularLocation>
</comment>
<comment type="similarity">
    <text evidence="2">Belongs to the bacterial solute-binding protein 2 family.</text>
</comment>
<feature type="chain" id="PRO_5020267707" evidence="4">
    <location>
        <begin position="24"/>
        <end position="314"/>
    </location>
</feature>
<organism evidence="6 7">
    <name type="scientific">Robinsoniella peoriensis</name>
    <dbReference type="NCBI Taxonomy" id="180332"/>
    <lineage>
        <taxon>Bacteria</taxon>
        <taxon>Bacillati</taxon>
        <taxon>Bacillota</taxon>
        <taxon>Clostridia</taxon>
        <taxon>Lachnospirales</taxon>
        <taxon>Lachnospiraceae</taxon>
        <taxon>Robinsoniella</taxon>
    </lineage>
</organism>
<dbReference type="InterPro" id="IPR028082">
    <property type="entry name" value="Peripla_BP_I"/>
</dbReference>
<evidence type="ECO:0000256" key="3">
    <source>
        <dbReference type="ARBA" id="ARBA00022729"/>
    </source>
</evidence>
<dbReference type="InterPro" id="IPR025997">
    <property type="entry name" value="SBP_2_dom"/>
</dbReference>
<dbReference type="Proteomes" id="UP000306509">
    <property type="component" value="Unassembled WGS sequence"/>
</dbReference>
<dbReference type="PROSITE" id="PS51257">
    <property type="entry name" value="PROKAR_LIPOPROTEIN"/>
    <property type="match status" value="1"/>
</dbReference>
<reference evidence="6 7" key="1">
    <citation type="journal article" date="2019" name="Anaerobe">
        <title>Detection of Robinsoniella peoriensis in multiple bone samples of a trauma patient.</title>
        <authorList>
            <person name="Schrottner P."/>
            <person name="Hartwich K."/>
            <person name="Bunk B."/>
            <person name="Schober I."/>
            <person name="Helbig S."/>
            <person name="Rudolph W.W."/>
            <person name="Gunzer F."/>
        </authorList>
    </citation>
    <scope>NUCLEOTIDE SEQUENCE [LARGE SCALE GENOMIC DNA]</scope>
    <source>
        <strain evidence="6 7">DSM 106044</strain>
    </source>
</reference>
<feature type="signal peptide" evidence="4">
    <location>
        <begin position="1"/>
        <end position="23"/>
    </location>
</feature>
<dbReference type="PANTHER" id="PTHR46847:SF1">
    <property type="entry name" value="D-ALLOSE-BINDING PERIPLASMIC PROTEIN-RELATED"/>
    <property type="match status" value="1"/>
</dbReference>
<evidence type="ECO:0000313" key="6">
    <source>
        <dbReference type="EMBL" id="TLC98636.1"/>
    </source>
</evidence>
<comment type="caution">
    <text evidence="6">The sequence shown here is derived from an EMBL/GenBank/DDBJ whole genome shotgun (WGS) entry which is preliminary data.</text>
</comment>
<evidence type="ECO:0000313" key="7">
    <source>
        <dbReference type="Proteomes" id="UP000306509"/>
    </source>
</evidence>
<evidence type="ECO:0000256" key="1">
    <source>
        <dbReference type="ARBA" id="ARBA00004196"/>
    </source>
</evidence>
<keyword evidence="3 4" id="KW-0732">Signal</keyword>
<evidence type="ECO:0000256" key="4">
    <source>
        <dbReference type="SAM" id="SignalP"/>
    </source>
</evidence>
<dbReference type="PANTHER" id="PTHR46847">
    <property type="entry name" value="D-ALLOSE-BINDING PERIPLASMIC PROTEIN-RELATED"/>
    <property type="match status" value="1"/>
</dbReference>
<feature type="domain" description="Periplasmic binding protein" evidence="5">
    <location>
        <begin position="35"/>
        <end position="284"/>
    </location>
</feature>
<dbReference type="STRING" id="180332.GCA_000797495_01675"/>
<dbReference type="GO" id="GO:0030246">
    <property type="term" value="F:carbohydrate binding"/>
    <property type="evidence" value="ECO:0007669"/>
    <property type="project" value="UniProtKB-ARBA"/>
</dbReference>
<name>A0A4U8Q200_9FIRM</name>
<dbReference type="GO" id="GO:0030313">
    <property type="term" value="C:cell envelope"/>
    <property type="evidence" value="ECO:0007669"/>
    <property type="project" value="UniProtKB-SubCell"/>
</dbReference>